<reference evidence="1 3" key="1">
    <citation type="submission" date="2008-03" db="EMBL/GenBank/DDBJ databases">
        <title>Annotation of Ixodes scapularis.</title>
        <authorList>
            <consortium name="Ixodes scapularis Genome Project Consortium"/>
            <person name="Caler E."/>
            <person name="Hannick L.I."/>
            <person name="Bidwell S."/>
            <person name="Joardar V."/>
            <person name="Thiagarajan M."/>
            <person name="Amedeo P."/>
            <person name="Galinsky K.J."/>
            <person name="Schobel S."/>
            <person name="Inman J."/>
            <person name="Hostetler J."/>
            <person name="Miller J."/>
            <person name="Hammond M."/>
            <person name="Megy K."/>
            <person name="Lawson D."/>
            <person name="Kodira C."/>
            <person name="Sutton G."/>
            <person name="Meyer J."/>
            <person name="Hill C.A."/>
            <person name="Birren B."/>
            <person name="Nene V."/>
            <person name="Collins F."/>
            <person name="Alarcon-Chaidez F."/>
            <person name="Wikel S."/>
            <person name="Strausberg R."/>
        </authorList>
    </citation>
    <scope>NUCLEOTIDE SEQUENCE [LARGE SCALE GENOMIC DNA]</scope>
    <source>
        <strain evidence="3">Wikel</strain>
        <strain evidence="1">Wikel colony</strain>
    </source>
</reference>
<reference evidence="2" key="2">
    <citation type="submission" date="2020-05" db="UniProtKB">
        <authorList>
            <consortium name="EnsemblMetazoa"/>
        </authorList>
    </citation>
    <scope>IDENTIFICATION</scope>
    <source>
        <strain evidence="2">wikel</strain>
    </source>
</reference>
<dbReference type="EMBL" id="DS722680">
    <property type="protein sequence ID" value="EEC06556.1"/>
    <property type="molecule type" value="Genomic_DNA"/>
</dbReference>
<dbReference type="InParanoid" id="B7PIY4"/>
<evidence type="ECO:0000313" key="3">
    <source>
        <dbReference type="Proteomes" id="UP000001555"/>
    </source>
</evidence>
<dbReference type="EnsemblMetazoa" id="ISCW017883-RA">
    <property type="protein sequence ID" value="ISCW017883-PA"/>
    <property type="gene ID" value="ISCW017883"/>
</dbReference>
<keyword evidence="3" id="KW-1185">Reference proteome</keyword>
<proteinExistence type="predicted"/>
<dbReference type="EMBL" id="ABJB010475344">
    <property type="status" value="NOT_ANNOTATED_CDS"/>
    <property type="molecule type" value="Genomic_DNA"/>
</dbReference>
<evidence type="ECO:0000313" key="1">
    <source>
        <dbReference type="EMBL" id="EEC06556.1"/>
    </source>
</evidence>
<sequence length="116" mass="13377">MSSVLQPKKTNERLPQSYIQRATAALSSLSHICSRRRKLACAPPRVYKNRKILPSIIIITSRSYGTRSLSLSPPKGTFVTFIRLRGKKKKTTRRRGTTEFVRALDKIILQHKYMYI</sequence>
<evidence type="ECO:0000313" key="2">
    <source>
        <dbReference type="EnsemblMetazoa" id="ISCW017883-PA"/>
    </source>
</evidence>
<organism>
    <name type="scientific">Ixodes scapularis</name>
    <name type="common">Black-legged tick</name>
    <name type="synonym">Deer tick</name>
    <dbReference type="NCBI Taxonomy" id="6945"/>
    <lineage>
        <taxon>Eukaryota</taxon>
        <taxon>Metazoa</taxon>
        <taxon>Ecdysozoa</taxon>
        <taxon>Arthropoda</taxon>
        <taxon>Chelicerata</taxon>
        <taxon>Arachnida</taxon>
        <taxon>Acari</taxon>
        <taxon>Parasitiformes</taxon>
        <taxon>Ixodida</taxon>
        <taxon>Ixodoidea</taxon>
        <taxon>Ixodidae</taxon>
        <taxon>Ixodinae</taxon>
        <taxon>Ixodes</taxon>
    </lineage>
</organism>
<accession>B7PIY4</accession>
<dbReference type="VEuPathDB" id="VectorBase:ISCI017883"/>
<gene>
    <name evidence="1" type="ORF">IscW_ISCW017883</name>
</gene>
<protein>
    <submittedName>
        <fullName evidence="1 2">Uncharacterized protein</fullName>
    </submittedName>
</protein>
<name>B7PIY4_IXOSC</name>
<dbReference type="Proteomes" id="UP000001555">
    <property type="component" value="Unassembled WGS sequence"/>
</dbReference>
<dbReference type="HOGENOM" id="CLU_2099546_0_0_1"/>
<dbReference type="PaxDb" id="6945-B7PIY4"/>
<dbReference type="AlphaFoldDB" id="B7PIY4"/>
<dbReference type="VEuPathDB" id="VectorBase:ISCW017883"/>